<sequence length="346" mass="39348">MKQTKTKYEKIKQIISNLKLPDYRYEQLTKAIFHQRIDNFDDMHILPKVLRIALVNEFGNNVSSVIPVFSQDSKQAQKLLFELADGERIEAIGLKYKQGWESFCISSQCGCGFGCRFCATGSAGFKRNLTADEITDQLLYFYFNDHRLNSISFMGMGEAFANPELFDAVKILTDQNLFGLSQRRITISTIGIIPGIQRLTKEFPQVNLAFSLHSPFESQRSDLMPINKRFPLNEVMKTLDEHIIHTGRRVFIAYIMLEGINDSKEHAEAVIGLLKNRGSWEHLYHIDLIPYNSTDKTTFKFQSSSAIKQFCSTLKKAGISVTVRTQFGSEISAACGQLCYEDELSC</sequence>
<feature type="domain" description="Radical SAM core" evidence="14">
    <location>
        <begin position="97"/>
        <end position="330"/>
    </location>
</feature>
<dbReference type="Gene3D" id="1.10.150.530">
    <property type="match status" value="1"/>
</dbReference>
<dbReference type="Gene3D" id="3.20.20.70">
    <property type="entry name" value="Aldolase class I"/>
    <property type="match status" value="1"/>
</dbReference>
<dbReference type="InterPro" id="IPR022881">
    <property type="entry name" value="rRNA_lsu_MeTfrase_Cfr"/>
</dbReference>
<reference evidence="15 16" key="1">
    <citation type="journal article" date="2015" name="Infect. Genet. Evol.">
        <title>Genomic sequences of six botulinum neurotoxin-producing strains representing three clostridial species illustrate the mobility and diversity of botulinum neurotoxin genes.</title>
        <authorList>
            <person name="Smith T.J."/>
            <person name="Hill K.K."/>
            <person name="Xie G."/>
            <person name="Foley B.T."/>
            <person name="Williamson C.H."/>
            <person name="Foster J.T."/>
            <person name="Johnson S.L."/>
            <person name="Chertkov O."/>
            <person name="Teshima H."/>
            <person name="Gibbons H.S."/>
            <person name="Johnsky L.A."/>
            <person name="Karavis M.A."/>
            <person name="Smith L.A."/>
        </authorList>
    </citation>
    <scope>NUCLEOTIDE SEQUENCE [LARGE SCALE GENOMIC DNA]</scope>
    <source>
        <strain evidence="15 16">CDC 2741</strain>
    </source>
</reference>
<keyword evidence="5 13" id="KW-0489">Methyltransferase</keyword>
<dbReference type="InterPro" id="IPR004383">
    <property type="entry name" value="rRNA_lsu_MTrfase_RlmN/Cfr"/>
</dbReference>
<dbReference type="PIRSF" id="PIRSF006004">
    <property type="entry name" value="CHP00048"/>
    <property type="match status" value="1"/>
</dbReference>
<feature type="binding site" evidence="13">
    <location>
        <position position="118"/>
    </location>
    <ligand>
        <name>[4Fe-4S] cluster</name>
        <dbReference type="ChEBI" id="CHEBI:49883"/>
        <note>4Fe-4S-S-AdoMet</note>
    </ligand>
</feature>
<dbReference type="EC" id="2.1.1.224" evidence="13"/>
<comment type="catalytic activity">
    <reaction evidence="13">
        <text>adenosine(2503) in 23S rRNA + 2 reduced [2Fe-2S]-[ferredoxin] + 2 S-adenosyl-L-methionine = 8-methyladenosine(2503) in 23S rRNA + 5'-deoxyadenosine + L-methionine + 2 oxidized [2Fe-2S]-[ferredoxin] + S-adenosyl-L-homocysteine</text>
        <dbReference type="Rhea" id="RHEA:42632"/>
        <dbReference type="Rhea" id="RHEA-COMP:10000"/>
        <dbReference type="Rhea" id="RHEA-COMP:10001"/>
        <dbReference type="Rhea" id="RHEA-COMP:10152"/>
        <dbReference type="Rhea" id="RHEA-COMP:10153"/>
        <dbReference type="ChEBI" id="CHEBI:17319"/>
        <dbReference type="ChEBI" id="CHEBI:33737"/>
        <dbReference type="ChEBI" id="CHEBI:33738"/>
        <dbReference type="ChEBI" id="CHEBI:57844"/>
        <dbReference type="ChEBI" id="CHEBI:57856"/>
        <dbReference type="ChEBI" id="CHEBI:59789"/>
        <dbReference type="ChEBI" id="CHEBI:74411"/>
        <dbReference type="ChEBI" id="CHEBI:74543"/>
        <dbReference type="EC" id="2.1.1.224"/>
    </reaction>
</comment>
<comment type="subcellular location">
    <subcellularLocation>
        <location evidence="1 13">Cytoplasm</location>
    </subcellularLocation>
</comment>
<evidence type="ECO:0000256" key="9">
    <source>
        <dbReference type="ARBA" id="ARBA00023004"/>
    </source>
</evidence>
<dbReference type="EMBL" id="AYSO01000013">
    <property type="protein sequence ID" value="KIE47933.1"/>
    <property type="molecule type" value="Genomic_DNA"/>
</dbReference>
<dbReference type="GO" id="GO:0030488">
    <property type="term" value="P:tRNA methylation"/>
    <property type="evidence" value="ECO:0007669"/>
    <property type="project" value="TreeGrafter"/>
</dbReference>
<dbReference type="PROSITE" id="PS51918">
    <property type="entry name" value="RADICAL_SAM"/>
    <property type="match status" value="1"/>
</dbReference>
<dbReference type="InterPro" id="IPR007197">
    <property type="entry name" value="rSAM"/>
</dbReference>
<feature type="active site" description="S-methylcysteine intermediate" evidence="13">
    <location>
        <position position="335"/>
    </location>
</feature>
<keyword evidence="11 13" id="KW-1015">Disulfide bond</keyword>
<evidence type="ECO:0000256" key="8">
    <source>
        <dbReference type="ARBA" id="ARBA00022723"/>
    </source>
</evidence>
<keyword evidence="12 13" id="KW-0046">Antibiotic resistance</keyword>
<dbReference type="OrthoDB" id="9793973at2"/>
<gene>
    <name evidence="15" type="primary">rlmN</name>
    <name evidence="13" type="synonym">cfr</name>
    <name evidence="15" type="ORF">U732_3643</name>
</gene>
<keyword evidence="7 13" id="KW-0949">S-adenosyl-L-methionine</keyword>
<dbReference type="Pfam" id="PF04055">
    <property type="entry name" value="Radical_SAM"/>
    <property type="match status" value="1"/>
</dbReference>
<dbReference type="SFLD" id="SFLDF00296">
    <property type="entry name" value="adenosine_C8_methyltransferase"/>
    <property type="match status" value="1"/>
</dbReference>
<dbReference type="PANTHER" id="PTHR30544">
    <property type="entry name" value="23S RRNA METHYLTRANSFERASE"/>
    <property type="match status" value="1"/>
</dbReference>
<evidence type="ECO:0000256" key="6">
    <source>
        <dbReference type="ARBA" id="ARBA00022679"/>
    </source>
</evidence>
<comment type="miscellaneous">
    <text evidence="13">Reaction proceeds by a ping-pong mechanism involving intermediate methylation of a conserved cysteine residue.</text>
</comment>
<evidence type="ECO:0000256" key="7">
    <source>
        <dbReference type="ARBA" id="ARBA00022691"/>
    </source>
</evidence>
<dbReference type="GO" id="GO:0070475">
    <property type="term" value="P:rRNA base methylation"/>
    <property type="evidence" value="ECO:0007669"/>
    <property type="project" value="UniProtKB-UniRule"/>
</dbReference>
<proteinExistence type="inferred from homology"/>
<evidence type="ECO:0000256" key="11">
    <source>
        <dbReference type="ARBA" id="ARBA00023157"/>
    </source>
</evidence>
<dbReference type="Proteomes" id="UP000031366">
    <property type="component" value="Unassembled WGS sequence"/>
</dbReference>
<dbReference type="NCBIfam" id="NF011024">
    <property type="entry name" value="PRK14453.1"/>
    <property type="match status" value="1"/>
</dbReference>
<accession>A0A0C1U857</accession>
<comment type="similarity">
    <text evidence="13">Belongs to the radical SAM superfamily. RlmN family. Cfr subfamily.</text>
</comment>
<evidence type="ECO:0000256" key="12">
    <source>
        <dbReference type="ARBA" id="ARBA00023251"/>
    </source>
</evidence>
<dbReference type="GO" id="GO:0019843">
    <property type="term" value="F:rRNA binding"/>
    <property type="evidence" value="ECO:0007669"/>
    <property type="project" value="UniProtKB-UniRule"/>
</dbReference>
<keyword evidence="10 13" id="KW-0411">Iron-sulfur</keyword>
<dbReference type="GO" id="GO:0046872">
    <property type="term" value="F:metal ion binding"/>
    <property type="evidence" value="ECO:0007669"/>
    <property type="project" value="UniProtKB-KW"/>
</dbReference>
<keyword evidence="16" id="KW-1185">Reference proteome</keyword>
<evidence type="ECO:0000313" key="15">
    <source>
        <dbReference type="EMBL" id="KIE47933.1"/>
    </source>
</evidence>
<evidence type="ECO:0000256" key="3">
    <source>
        <dbReference type="ARBA" id="ARBA00022490"/>
    </source>
</evidence>
<feature type="active site" description="Proton acceptor" evidence="13">
    <location>
        <position position="90"/>
    </location>
</feature>
<feature type="binding site" evidence="13">
    <location>
        <begin position="157"/>
        <end position="158"/>
    </location>
    <ligand>
        <name>S-adenosyl-L-methionine</name>
        <dbReference type="ChEBI" id="CHEBI:59789"/>
    </ligand>
</feature>
<feature type="binding site" evidence="13">
    <location>
        <position position="292"/>
    </location>
    <ligand>
        <name>S-adenosyl-L-methionine</name>
        <dbReference type="ChEBI" id="CHEBI:59789"/>
    </ligand>
</feature>
<keyword evidence="2 13" id="KW-0004">4Fe-4S</keyword>
<dbReference type="InterPro" id="IPR013785">
    <property type="entry name" value="Aldolase_TIM"/>
</dbReference>
<name>A0A0C1U857_9CLOT</name>
<dbReference type="RefSeq" id="WP_039630864.1">
    <property type="nucleotide sequence ID" value="NZ_AYSO01000013.1"/>
</dbReference>
<dbReference type="AlphaFoldDB" id="A0A0C1U857"/>
<keyword evidence="4 13" id="KW-0698">rRNA processing</keyword>
<dbReference type="FunFam" id="3.20.20.70:FF:000014">
    <property type="entry name" value="Probable dual-specificity RNA methyltransferase RlmN"/>
    <property type="match status" value="1"/>
</dbReference>
<keyword evidence="3 13" id="KW-0963">Cytoplasm</keyword>
<dbReference type="SFLD" id="SFLDG01061">
    <property type="entry name" value="methylthiotransferase"/>
    <property type="match status" value="1"/>
</dbReference>
<comment type="cofactor">
    <cofactor evidence="13">
        <name>[4Fe-4S] cluster</name>
        <dbReference type="ChEBI" id="CHEBI:49883"/>
    </cofactor>
    <text evidence="13">Binds 1 [4Fe-4S] cluster. The cluster is coordinated with 3 cysteines and an exchangeable S-adenosyl-L-methionine.</text>
</comment>
<dbReference type="GO" id="GO:0051539">
    <property type="term" value="F:4 iron, 4 sulfur cluster binding"/>
    <property type="evidence" value="ECO:0007669"/>
    <property type="project" value="UniProtKB-UniRule"/>
</dbReference>
<evidence type="ECO:0000256" key="2">
    <source>
        <dbReference type="ARBA" id="ARBA00022485"/>
    </source>
</evidence>
<comment type="function">
    <text evidence="13">Specifically methylates position 8 of adenine 2503 in 23S rRNA. Confers resistance to some classes of antibiotics.</text>
</comment>
<evidence type="ECO:0000256" key="5">
    <source>
        <dbReference type="ARBA" id="ARBA00022603"/>
    </source>
</evidence>
<dbReference type="SFLD" id="SFLDF00275">
    <property type="entry name" value="adenosine_C2_methyltransferase"/>
    <property type="match status" value="1"/>
</dbReference>
<evidence type="ECO:0000256" key="13">
    <source>
        <dbReference type="HAMAP-Rule" id="MF_01873"/>
    </source>
</evidence>
<protein>
    <recommendedName>
        <fullName evidence="13">Ribosomal RNA large subunit methyltransferase Cfr</fullName>
        <ecNumber evidence="13">2.1.1.224</ecNumber>
    </recommendedName>
    <alternativeName>
        <fullName evidence="13">23S rRNA (adenine(2503)-C(8))-methyltransferase</fullName>
    </alternativeName>
    <alternativeName>
        <fullName evidence="13">23S rRNA m8A2503 methyltransferase</fullName>
    </alternativeName>
</protein>
<feature type="binding site" evidence="13">
    <location>
        <position position="115"/>
    </location>
    <ligand>
        <name>[4Fe-4S] cluster</name>
        <dbReference type="ChEBI" id="CHEBI:49883"/>
        <note>4Fe-4S-S-AdoMet</note>
    </ligand>
</feature>
<dbReference type="SUPFAM" id="SSF102114">
    <property type="entry name" value="Radical SAM enzymes"/>
    <property type="match status" value="1"/>
</dbReference>
<dbReference type="NCBIfam" id="NF000424">
    <property type="entry name" value="CfrAB"/>
    <property type="match status" value="1"/>
</dbReference>
<evidence type="ECO:0000259" key="14">
    <source>
        <dbReference type="PROSITE" id="PS51918"/>
    </source>
</evidence>
<dbReference type="PANTHER" id="PTHR30544:SF5">
    <property type="entry name" value="RADICAL SAM CORE DOMAIN-CONTAINING PROTEIN"/>
    <property type="match status" value="1"/>
</dbReference>
<evidence type="ECO:0000256" key="10">
    <source>
        <dbReference type="ARBA" id="ARBA00023014"/>
    </source>
</evidence>
<keyword evidence="6 13" id="KW-0808">Transferase</keyword>
<evidence type="ECO:0000256" key="1">
    <source>
        <dbReference type="ARBA" id="ARBA00004496"/>
    </source>
</evidence>
<feature type="binding site" evidence="13">
    <location>
        <position position="188"/>
    </location>
    <ligand>
        <name>S-adenosyl-L-methionine</name>
        <dbReference type="ChEBI" id="CHEBI:59789"/>
    </ligand>
</feature>
<dbReference type="HAMAP" id="MF_01873">
    <property type="entry name" value="23SrRNA_methyltr_Cfr"/>
    <property type="match status" value="1"/>
</dbReference>
<dbReference type="SFLD" id="SFLDS00029">
    <property type="entry name" value="Radical_SAM"/>
    <property type="match status" value="1"/>
</dbReference>
<dbReference type="NCBIfam" id="TIGR04432">
    <property type="entry name" value="rSAM_Cfr"/>
    <property type="match status" value="1"/>
</dbReference>
<comment type="caution">
    <text evidence="13">Lacks conserved residue(s) required for the propagation of feature annotation.</text>
</comment>
<evidence type="ECO:0000256" key="4">
    <source>
        <dbReference type="ARBA" id="ARBA00022552"/>
    </source>
</evidence>
<dbReference type="GO" id="GO:0046677">
    <property type="term" value="P:response to antibiotic"/>
    <property type="evidence" value="ECO:0007669"/>
    <property type="project" value="UniProtKB-KW"/>
</dbReference>
<feature type="binding site" evidence="13">
    <location>
        <begin position="211"/>
        <end position="213"/>
    </location>
    <ligand>
        <name>S-adenosyl-L-methionine</name>
        <dbReference type="ChEBI" id="CHEBI:59789"/>
    </ligand>
</feature>
<dbReference type="InterPro" id="IPR058240">
    <property type="entry name" value="rSAM_sf"/>
</dbReference>
<dbReference type="GO" id="GO:0016433">
    <property type="term" value="F:rRNA (adenine) methyltransferase activity"/>
    <property type="evidence" value="ECO:0007669"/>
    <property type="project" value="UniProtKB-UniRule"/>
</dbReference>
<keyword evidence="9 13" id="KW-0408">Iron</keyword>
<dbReference type="CDD" id="cd01335">
    <property type="entry name" value="Radical_SAM"/>
    <property type="match status" value="1"/>
</dbReference>
<dbReference type="InterPro" id="IPR040072">
    <property type="entry name" value="Methyltransferase_A"/>
</dbReference>
<organism evidence="15 16">
    <name type="scientific">Clostridium argentinense CDC 2741</name>
    <dbReference type="NCBI Taxonomy" id="1418104"/>
    <lineage>
        <taxon>Bacteria</taxon>
        <taxon>Bacillati</taxon>
        <taxon>Bacillota</taxon>
        <taxon>Clostridia</taxon>
        <taxon>Eubacteriales</taxon>
        <taxon>Clostridiaceae</taxon>
        <taxon>Clostridium</taxon>
    </lineage>
</organism>
<comment type="caution">
    <text evidence="15">The sequence shown here is derived from an EMBL/GenBank/DDBJ whole genome shotgun (WGS) entry which is preliminary data.</text>
</comment>
<keyword evidence="8 13" id="KW-0479">Metal-binding</keyword>
<dbReference type="InterPro" id="IPR005839">
    <property type="entry name" value="Methylthiotransferase"/>
</dbReference>
<feature type="binding site" evidence="13">
    <location>
        <position position="111"/>
    </location>
    <ligand>
        <name>[4Fe-4S] cluster</name>
        <dbReference type="ChEBI" id="CHEBI:49883"/>
        <note>4Fe-4S-S-AdoMet</note>
    </ligand>
</feature>
<dbReference type="SFLD" id="SFLDG01062">
    <property type="entry name" value="methyltransferase_(Class_A)"/>
    <property type="match status" value="1"/>
</dbReference>
<evidence type="ECO:0000313" key="16">
    <source>
        <dbReference type="Proteomes" id="UP000031366"/>
    </source>
</evidence>
<dbReference type="GO" id="GO:0005737">
    <property type="term" value="C:cytoplasm"/>
    <property type="evidence" value="ECO:0007669"/>
    <property type="project" value="UniProtKB-SubCell"/>
</dbReference>
<dbReference type="STRING" id="29341.RSJ17_17745"/>